<comment type="subunit">
    <text evidence="2">Monomer.</text>
</comment>
<evidence type="ECO:0000259" key="13">
    <source>
        <dbReference type="PROSITE" id="PS51352"/>
    </source>
</evidence>
<protein>
    <recommendedName>
        <fullName evidence="3">thioredoxin-dependent peroxiredoxin</fullName>
        <ecNumber evidence="3">1.11.1.24</ecNumber>
    </recommendedName>
    <alternativeName>
        <fullName evidence="9">Thioredoxin peroxidase</fullName>
    </alternativeName>
</protein>
<dbReference type="AlphaFoldDB" id="A0A532USV9"/>
<proteinExistence type="inferred from homology"/>
<evidence type="ECO:0000256" key="6">
    <source>
        <dbReference type="ARBA" id="ARBA00023002"/>
    </source>
</evidence>
<keyword evidence="7" id="KW-1015">Disulfide bond</keyword>
<dbReference type="FunFam" id="3.40.30.10:FF:000007">
    <property type="entry name" value="Thioredoxin-dependent thiol peroxidase"/>
    <property type="match status" value="1"/>
</dbReference>
<evidence type="ECO:0000313" key="14">
    <source>
        <dbReference type="EMBL" id="TKJ38006.1"/>
    </source>
</evidence>
<evidence type="ECO:0000256" key="12">
    <source>
        <dbReference type="PIRSR" id="PIRSR000239-1"/>
    </source>
</evidence>
<dbReference type="Pfam" id="PF00578">
    <property type="entry name" value="AhpC-TSA"/>
    <property type="match status" value="1"/>
</dbReference>
<keyword evidence="8" id="KW-0676">Redox-active center</keyword>
<dbReference type="InterPro" id="IPR036249">
    <property type="entry name" value="Thioredoxin-like_sf"/>
</dbReference>
<dbReference type="PROSITE" id="PS51352">
    <property type="entry name" value="THIOREDOXIN_2"/>
    <property type="match status" value="1"/>
</dbReference>
<dbReference type="Proteomes" id="UP000317778">
    <property type="component" value="Unassembled WGS sequence"/>
</dbReference>
<evidence type="ECO:0000256" key="11">
    <source>
        <dbReference type="ARBA" id="ARBA00049091"/>
    </source>
</evidence>
<dbReference type="InterPro" id="IPR050924">
    <property type="entry name" value="Peroxiredoxin_BCP/PrxQ"/>
</dbReference>
<comment type="function">
    <text evidence="1">Thiol-specific peroxidase that catalyzes the reduction of hydrogen peroxide and organic hydroperoxides to water and alcohols, respectively. Plays a role in cell protection against oxidative stress by detoxifying peroxides and as sensor of hydrogen peroxide-mediated signaling events.</text>
</comment>
<organism evidence="14 15">
    <name type="scientific">candidate division TA06 bacterium B3_TA06</name>
    <dbReference type="NCBI Taxonomy" id="2012487"/>
    <lineage>
        <taxon>Bacteria</taxon>
        <taxon>Bacteria division TA06</taxon>
    </lineage>
</organism>
<dbReference type="GO" id="GO:0034599">
    <property type="term" value="P:cellular response to oxidative stress"/>
    <property type="evidence" value="ECO:0007669"/>
    <property type="project" value="TreeGrafter"/>
</dbReference>
<evidence type="ECO:0000313" key="15">
    <source>
        <dbReference type="Proteomes" id="UP000317778"/>
    </source>
</evidence>
<evidence type="ECO:0000256" key="9">
    <source>
        <dbReference type="ARBA" id="ARBA00032824"/>
    </source>
</evidence>
<keyword evidence="4 14" id="KW-0575">Peroxidase</keyword>
<dbReference type="EC" id="1.11.1.24" evidence="3"/>
<keyword evidence="5" id="KW-0049">Antioxidant</keyword>
<evidence type="ECO:0000256" key="8">
    <source>
        <dbReference type="ARBA" id="ARBA00023284"/>
    </source>
</evidence>
<evidence type="ECO:0000256" key="4">
    <source>
        <dbReference type="ARBA" id="ARBA00022559"/>
    </source>
</evidence>
<keyword evidence="6" id="KW-0560">Oxidoreductase</keyword>
<evidence type="ECO:0000256" key="1">
    <source>
        <dbReference type="ARBA" id="ARBA00003330"/>
    </source>
</evidence>
<dbReference type="Gene3D" id="3.40.30.10">
    <property type="entry name" value="Glutaredoxin"/>
    <property type="match status" value="1"/>
</dbReference>
<dbReference type="PANTHER" id="PTHR42801">
    <property type="entry name" value="THIOREDOXIN-DEPENDENT PEROXIDE REDUCTASE"/>
    <property type="match status" value="1"/>
</dbReference>
<dbReference type="PANTHER" id="PTHR42801:SF4">
    <property type="entry name" value="AHPC_TSA FAMILY PROTEIN"/>
    <property type="match status" value="1"/>
</dbReference>
<feature type="active site" description="Cysteine sulfenic acid (-SOH) intermediate; for peroxidase activity" evidence="12">
    <location>
        <position position="44"/>
    </location>
</feature>
<gene>
    <name evidence="14" type="ORF">CEE36_10875</name>
</gene>
<evidence type="ECO:0000256" key="2">
    <source>
        <dbReference type="ARBA" id="ARBA00011245"/>
    </source>
</evidence>
<evidence type="ECO:0000256" key="5">
    <source>
        <dbReference type="ARBA" id="ARBA00022862"/>
    </source>
</evidence>
<comment type="similarity">
    <text evidence="10">Belongs to the peroxiredoxin family. BCP/PrxQ subfamily.</text>
</comment>
<dbReference type="PIRSF" id="PIRSF000239">
    <property type="entry name" value="AHPC"/>
    <property type="match status" value="1"/>
</dbReference>
<dbReference type="InterPro" id="IPR013766">
    <property type="entry name" value="Thioredoxin_domain"/>
</dbReference>
<dbReference type="GO" id="GO:0008379">
    <property type="term" value="F:thioredoxin peroxidase activity"/>
    <property type="evidence" value="ECO:0007669"/>
    <property type="project" value="TreeGrafter"/>
</dbReference>
<dbReference type="EMBL" id="NJBO01000029">
    <property type="protein sequence ID" value="TKJ38006.1"/>
    <property type="molecule type" value="Genomic_DNA"/>
</dbReference>
<accession>A0A532USV9</accession>
<dbReference type="InterPro" id="IPR024706">
    <property type="entry name" value="Peroxiredoxin_AhpC-typ"/>
</dbReference>
<dbReference type="GO" id="GO:0005737">
    <property type="term" value="C:cytoplasm"/>
    <property type="evidence" value="ECO:0007669"/>
    <property type="project" value="TreeGrafter"/>
</dbReference>
<dbReference type="CDD" id="cd03017">
    <property type="entry name" value="PRX_BCP"/>
    <property type="match status" value="1"/>
</dbReference>
<dbReference type="NCBIfam" id="NF006960">
    <property type="entry name" value="PRK09437.1"/>
    <property type="match status" value="1"/>
</dbReference>
<feature type="domain" description="Thioredoxin" evidence="13">
    <location>
        <begin position="2"/>
        <end position="155"/>
    </location>
</feature>
<dbReference type="InterPro" id="IPR000866">
    <property type="entry name" value="AhpC/TSA"/>
</dbReference>
<dbReference type="GO" id="GO:0045454">
    <property type="term" value="P:cell redox homeostasis"/>
    <property type="evidence" value="ECO:0007669"/>
    <property type="project" value="TreeGrafter"/>
</dbReference>
<sequence>MIKPGDKAPDFTLKDSEGNPIKLSDMKGSWVVLYFYPKDATPGCTTEALQFTQHIADFKNANAQVLGVSADSCESHQRFMVKFDLKVKLLSDPQHKVLERYSAWGEKKLYGKIFMGINRSTVLIDPEGKIAHHWPNVKADGHAEEVKAKLTELQK</sequence>
<evidence type="ECO:0000256" key="3">
    <source>
        <dbReference type="ARBA" id="ARBA00013017"/>
    </source>
</evidence>
<comment type="caution">
    <text evidence="14">The sequence shown here is derived from an EMBL/GenBank/DDBJ whole genome shotgun (WGS) entry which is preliminary data.</text>
</comment>
<name>A0A532USV9_UNCT6</name>
<reference evidence="14 15" key="1">
    <citation type="submission" date="2017-06" db="EMBL/GenBank/DDBJ databases">
        <title>Novel microbial phyla capable of carbon fixation and sulfur reduction in deep-sea sediments.</title>
        <authorList>
            <person name="Huang J."/>
            <person name="Baker B."/>
            <person name="Wang Y."/>
        </authorList>
    </citation>
    <scope>NUCLEOTIDE SEQUENCE [LARGE SCALE GENOMIC DNA]</scope>
    <source>
        <strain evidence="14">B3_TA06</strain>
    </source>
</reference>
<comment type="catalytic activity">
    <reaction evidence="11">
        <text>a hydroperoxide + [thioredoxin]-dithiol = an alcohol + [thioredoxin]-disulfide + H2O</text>
        <dbReference type="Rhea" id="RHEA:62620"/>
        <dbReference type="Rhea" id="RHEA-COMP:10698"/>
        <dbReference type="Rhea" id="RHEA-COMP:10700"/>
        <dbReference type="ChEBI" id="CHEBI:15377"/>
        <dbReference type="ChEBI" id="CHEBI:29950"/>
        <dbReference type="ChEBI" id="CHEBI:30879"/>
        <dbReference type="ChEBI" id="CHEBI:35924"/>
        <dbReference type="ChEBI" id="CHEBI:50058"/>
        <dbReference type="EC" id="1.11.1.24"/>
    </reaction>
</comment>
<evidence type="ECO:0000256" key="10">
    <source>
        <dbReference type="ARBA" id="ARBA00038489"/>
    </source>
</evidence>
<evidence type="ECO:0000256" key="7">
    <source>
        <dbReference type="ARBA" id="ARBA00023157"/>
    </source>
</evidence>
<dbReference type="SUPFAM" id="SSF52833">
    <property type="entry name" value="Thioredoxin-like"/>
    <property type="match status" value="1"/>
</dbReference>